<name>A0A918E9F8_9ACTN</name>
<dbReference type="AlphaFoldDB" id="A0A918E9F8"/>
<dbReference type="RefSeq" id="WP_189144085.1">
    <property type="nucleotide sequence ID" value="NZ_BMNK01000021.1"/>
</dbReference>
<reference evidence="1" key="1">
    <citation type="journal article" date="2014" name="Int. J. Syst. Evol. Microbiol.">
        <title>Complete genome sequence of Corynebacterium casei LMG S-19264T (=DSM 44701T), isolated from a smear-ripened cheese.</title>
        <authorList>
            <consortium name="US DOE Joint Genome Institute (JGI-PGF)"/>
            <person name="Walter F."/>
            <person name="Albersmeier A."/>
            <person name="Kalinowski J."/>
            <person name="Ruckert C."/>
        </authorList>
    </citation>
    <scope>NUCLEOTIDE SEQUENCE</scope>
    <source>
        <strain evidence="1">CGMCC 4.7430</strain>
    </source>
</reference>
<comment type="caution">
    <text evidence="1">The sequence shown here is derived from an EMBL/GenBank/DDBJ whole genome shotgun (WGS) entry which is preliminary data.</text>
</comment>
<sequence>MIRTPWPSRSAPHHWIACRINGRRVRAELFDDGGGDQEGRVAFPDLMAAAIERRDITQWAERHLGASS</sequence>
<protein>
    <submittedName>
        <fullName evidence="1">Uncharacterized protein</fullName>
    </submittedName>
</protein>
<accession>A0A918E9F8</accession>
<reference evidence="1" key="2">
    <citation type="submission" date="2020-09" db="EMBL/GenBank/DDBJ databases">
        <authorList>
            <person name="Sun Q."/>
            <person name="Zhou Y."/>
        </authorList>
    </citation>
    <scope>NUCLEOTIDE SEQUENCE</scope>
    <source>
        <strain evidence="1">CGMCC 4.7430</strain>
    </source>
</reference>
<dbReference type="Proteomes" id="UP000660745">
    <property type="component" value="Unassembled WGS sequence"/>
</dbReference>
<dbReference type="EMBL" id="BMNK01000021">
    <property type="protein sequence ID" value="GGP16612.1"/>
    <property type="molecule type" value="Genomic_DNA"/>
</dbReference>
<gene>
    <name evidence="1" type="ORF">GCM10012278_81150</name>
</gene>
<proteinExistence type="predicted"/>
<evidence type="ECO:0000313" key="2">
    <source>
        <dbReference type="Proteomes" id="UP000660745"/>
    </source>
</evidence>
<organism evidence="1 2">
    <name type="scientific">Nonomuraea glycinis</name>
    <dbReference type="NCBI Taxonomy" id="2047744"/>
    <lineage>
        <taxon>Bacteria</taxon>
        <taxon>Bacillati</taxon>
        <taxon>Actinomycetota</taxon>
        <taxon>Actinomycetes</taxon>
        <taxon>Streptosporangiales</taxon>
        <taxon>Streptosporangiaceae</taxon>
        <taxon>Nonomuraea</taxon>
    </lineage>
</organism>
<evidence type="ECO:0000313" key="1">
    <source>
        <dbReference type="EMBL" id="GGP16612.1"/>
    </source>
</evidence>
<keyword evidence="2" id="KW-1185">Reference proteome</keyword>